<evidence type="ECO:0000256" key="4">
    <source>
        <dbReference type="ARBA" id="ARBA00023180"/>
    </source>
</evidence>
<dbReference type="PANTHER" id="PTHR43108:SF8">
    <property type="entry name" value="SD21168P"/>
    <property type="match status" value="1"/>
</dbReference>
<feature type="domain" description="Sulfatase N-terminal" evidence="6">
    <location>
        <begin position="72"/>
        <end position="401"/>
    </location>
</feature>
<comment type="caution">
    <text evidence="7">The sequence shown here is derived from an EMBL/GenBank/DDBJ whole genome shotgun (WGS) entry which is preliminary data.</text>
</comment>
<name>A0ABP9Q849_9ACTN</name>
<dbReference type="PANTHER" id="PTHR43108">
    <property type="entry name" value="N-ACETYLGLUCOSAMINE-6-SULFATASE FAMILY MEMBER"/>
    <property type="match status" value="1"/>
</dbReference>
<dbReference type="InterPro" id="IPR000917">
    <property type="entry name" value="Sulfatase_N"/>
</dbReference>
<accession>A0ABP9Q849</accession>
<dbReference type="Pfam" id="PF00884">
    <property type="entry name" value="Sulfatase"/>
    <property type="match status" value="1"/>
</dbReference>
<evidence type="ECO:0000313" key="8">
    <source>
        <dbReference type="Proteomes" id="UP001500221"/>
    </source>
</evidence>
<reference evidence="8" key="1">
    <citation type="journal article" date="2019" name="Int. J. Syst. Evol. Microbiol.">
        <title>The Global Catalogue of Microorganisms (GCM) 10K type strain sequencing project: providing services to taxonomists for standard genome sequencing and annotation.</title>
        <authorList>
            <consortium name="The Broad Institute Genomics Platform"/>
            <consortium name="The Broad Institute Genome Sequencing Center for Infectious Disease"/>
            <person name="Wu L."/>
            <person name="Ma J."/>
        </authorList>
    </citation>
    <scope>NUCLEOTIDE SEQUENCE [LARGE SCALE GENOMIC DNA]</scope>
    <source>
        <strain evidence="8">JCM 18459</strain>
    </source>
</reference>
<evidence type="ECO:0000256" key="5">
    <source>
        <dbReference type="SAM" id="MobiDB-lite"/>
    </source>
</evidence>
<feature type="region of interest" description="Disordered" evidence="5">
    <location>
        <begin position="45"/>
        <end position="68"/>
    </location>
</feature>
<proteinExistence type="inferred from homology"/>
<dbReference type="Proteomes" id="UP001500221">
    <property type="component" value="Unassembled WGS sequence"/>
</dbReference>
<dbReference type="PROSITE" id="PS00523">
    <property type="entry name" value="SULFATASE_1"/>
    <property type="match status" value="1"/>
</dbReference>
<evidence type="ECO:0000256" key="2">
    <source>
        <dbReference type="ARBA" id="ARBA00022729"/>
    </source>
</evidence>
<dbReference type="Gene3D" id="3.40.720.10">
    <property type="entry name" value="Alkaline Phosphatase, subunit A"/>
    <property type="match status" value="1"/>
</dbReference>
<gene>
    <name evidence="7" type="ORF">GCM10023340_41110</name>
</gene>
<dbReference type="EMBL" id="BAABKG010000006">
    <property type="protein sequence ID" value="GAA5155542.1"/>
    <property type="molecule type" value="Genomic_DNA"/>
</dbReference>
<sequence length="523" mass="57875">MPVRGRRPTYRDGTMTRPTISRTVRSRLLVSAMVTAMVGVTACSGGGGAGGPERSPTSPEAAPRPVPSSDLNVMVFVMDDAGDVSCRDFGRSMPKSAALLRDRGRCFEGAQANAPSCAPSRAALMTGQNLHNNGVLDNQSAPNIDVTHTVQHQLEQAGWNTYGTGKFFNGIKVWDVESGKRPSGFGSSDFWSSSKPLGYKLWDEETQSPQKPERNIHATTRVGMFLRSFIKSQADSERPFYAYAAFKAPHTDNSAPTLEARLPKATKANRTREVPPFRYDPEADTRDKLPIFQQQLAKREYYARFHQARARATYDVDDEMGKAIDLLREQGELANTAIFLTSDQGYHLGENGWETKGDPYPTTLDVPLLAWLPSRFGEGKVDRSPVQLLDVAPTIYDLTGVEPDYQVDGRSMLRRQPGGATYAEVVNKKAKLSYPKEGFAPGRVPSWSALRRGPAAYIEYYDKDGARIRREFYRDPGMKRNLLWQGHRADRPSDATLARFSRDLRRARTCAGAEGSGAPNPCP</sequence>
<dbReference type="InterPro" id="IPR017850">
    <property type="entry name" value="Alkaline_phosphatase_core_sf"/>
</dbReference>
<keyword evidence="2" id="KW-0732">Signal</keyword>
<evidence type="ECO:0000313" key="7">
    <source>
        <dbReference type="EMBL" id="GAA5155542.1"/>
    </source>
</evidence>
<protein>
    <recommendedName>
        <fullName evidence="6">Sulfatase N-terminal domain-containing protein</fullName>
    </recommendedName>
</protein>
<dbReference type="SUPFAM" id="SSF53649">
    <property type="entry name" value="Alkaline phosphatase-like"/>
    <property type="match status" value="1"/>
</dbReference>
<evidence type="ECO:0000256" key="3">
    <source>
        <dbReference type="ARBA" id="ARBA00022801"/>
    </source>
</evidence>
<dbReference type="InterPro" id="IPR024607">
    <property type="entry name" value="Sulfatase_CS"/>
</dbReference>
<organism evidence="7 8">
    <name type="scientific">Nocardioides marinquilinus</name>
    <dbReference type="NCBI Taxonomy" id="1210400"/>
    <lineage>
        <taxon>Bacteria</taxon>
        <taxon>Bacillati</taxon>
        <taxon>Actinomycetota</taxon>
        <taxon>Actinomycetes</taxon>
        <taxon>Propionibacteriales</taxon>
        <taxon>Nocardioidaceae</taxon>
        <taxon>Nocardioides</taxon>
    </lineage>
</organism>
<keyword evidence="4" id="KW-0325">Glycoprotein</keyword>
<keyword evidence="8" id="KW-1185">Reference proteome</keyword>
<evidence type="ECO:0000256" key="1">
    <source>
        <dbReference type="ARBA" id="ARBA00008779"/>
    </source>
</evidence>
<comment type="similarity">
    <text evidence="1">Belongs to the sulfatase family.</text>
</comment>
<evidence type="ECO:0000259" key="6">
    <source>
        <dbReference type="Pfam" id="PF00884"/>
    </source>
</evidence>
<keyword evidence="3" id="KW-0378">Hydrolase</keyword>